<evidence type="ECO:0000256" key="4">
    <source>
        <dbReference type="SAM" id="MobiDB-lite"/>
    </source>
</evidence>
<feature type="compositionally biased region" description="Polar residues" evidence="4">
    <location>
        <begin position="192"/>
        <end position="213"/>
    </location>
</feature>
<dbReference type="PANTHER" id="PTHR10048:SF22">
    <property type="entry name" value="PHOSPHATIDYLINOSITOL 4-KINASE BETA"/>
    <property type="match status" value="1"/>
</dbReference>
<dbReference type="PANTHER" id="PTHR10048">
    <property type="entry name" value="PHOSPHATIDYLINOSITOL KINASE"/>
    <property type="match status" value="1"/>
</dbReference>
<feature type="compositionally biased region" description="Basic and acidic residues" evidence="4">
    <location>
        <begin position="387"/>
        <end position="428"/>
    </location>
</feature>
<dbReference type="PROSITE" id="PS00915">
    <property type="entry name" value="PI3_4_KINASE_1"/>
    <property type="match status" value="1"/>
</dbReference>
<sequence>MVRLLGLTRGESDDSPREITSRTTPLTSESGESGWLIRFFDSAFFCEWIAVSYLYKHDHAGVRDYLCNRMYTLPLSGVESYLFQICYMMIHKPSPSLDKFVIDMCSKSLLIALKVHWFLLAELEDSDDNDGISRIQEKCQIAATLMGEWPPLLRPRDESSSPGSKNQVLSRLLSSKQKLLSLTSSPPPQKSISFSPSSGNGLQEDGTGSQLSPDENKIFKKFIPGSKVRDALLFRKSVDKDDQKGRDALLFKKSADKDAEEGEKDGFFKRLMRDSSKREDEELTQSSDGFFKRLRGSIKSEDEEMTSGSDGFFKRLLKDSSRGEDEEVTSSSDGFFKKLFRDSKGDADDKLVSKSSEDDEKEGFVKKFFKDKFEDKKDGNDQNEDEERSKLEEKGSKSAEDDEKEGFFRKLFKDKSEDKKDGTEKSDEGATNFEEEEPSDFSLFRRLFRVHPEEVKNTGANENNGSSSLFESSPGTENFFRKLFRDRERSVEDSELFSFKKNKEKHPGSLNQQNEKLNTKPPLPNNTASQFRKGAYHESLDFVMSLCETSYGLVDVFPIEDRRSALCESLAEINVHLAEAQNSGGVCFPMGKGLYRVVHIPEDEAVLLNSREKAPYLICVEVLKSEMPSISKDTSGAQNLSRGGIPLANGDAFLPKPPPWAYPLWTAQDMYRNSSDRMSQSTAEAIDQAMSHASETKMKFVNVNISVEKKLPSQSTVIEAPKLNSGINFMHQNAAHFSDLEWVRVVLTADPGVRMEDVGDEGAPRRKEHRRVPSTIAIEEVKVGYFEWNAVILCFGWSCYNFTCLLQAAAAKGEAPPGLPLKGAGQVSPDAQPNVNGGNPKASDALSGELWEVKKERIRKASVYGKLPGWDLRSVIVKSGDDCRQEHLAVQLISHFYDIFQEAGVPLWLRPYEVLCTSSYTALIETIPDTASIHSIKSRYPDITSLRDFFVAKYGENSPSFKLAQVKDRHNGNLLMDEDGHIIHIDFGFMLSNSPGGVNFESAPFKLTRELLEVMDSDAEGIPSEFFDYFKVLCIQGFLTCRKHAERIILLVEMLQPFHKLGTTHAVLGPYVPEANIMRLFFTRLLLDCTLDGLLRALEGKGGTSKCLGGLVVNICLFWGHELRSKPCGSGYVGYYRIFIKPLDHVLLPTKLDSGFPCFKGGPRTIQNLRKRCHLSLTEEQCVSLVLSLISSSLDAWRTRQYDYYQRVLNGIL</sequence>
<dbReference type="EC" id="2.7.1.67" evidence="1"/>
<keyword evidence="2" id="KW-0808">Transferase</keyword>
<feature type="region of interest" description="Disordered" evidence="4">
    <location>
        <begin position="455"/>
        <end position="474"/>
    </location>
</feature>
<protein>
    <recommendedName>
        <fullName evidence="1">1-phosphatidylinositol 4-kinase</fullName>
        <ecNumber evidence="1">2.7.1.67</ecNumber>
    </recommendedName>
</protein>
<keyword evidence="8" id="KW-1185">Reference proteome</keyword>
<feature type="region of interest" description="Disordered" evidence="4">
    <location>
        <begin position="1"/>
        <end position="30"/>
    </location>
</feature>
<accession>A0A8X7ZP52</accession>
<dbReference type="InterPro" id="IPR018936">
    <property type="entry name" value="PI3/4_kinase_CS"/>
</dbReference>
<dbReference type="SMART" id="SM00146">
    <property type="entry name" value="PI3Kc"/>
    <property type="match status" value="1"/>
</dbReference>
<dbReference type="InterPro" id="IPR000403">
    <property type="entry name" value="PI3/4_kinase_cat_dom"/>
</dbReference>
<feature type="region of interest" description="Disordered" evidence="4">
    <location>
        <begin position="501"/>
        <end position="528"/>
    </location>
</feature>
<evidence type="ECO:0000256" key="1">
    <source>
        <dbReference type="ARBA" id="ARBA00012169"/>
    </source>
</evidence>
<feature type="domain" description="PIK helical" evidence="6">
    <location>
        <begin position="1"/>
        <end position="142"/>
    </location>
</feature>
<dbReference type="Pfam" id="PF00454">
    <property type="entry name" value="PI3_PI4_kinase"/>
    <property type="match status" value="2"/>
</dbReference>
<dbReference type="InterPro" id="IPR015433">
    <property type="entry name" value="PI3/4_kinase"/>
</dbReference>
<dbReference type="GO" id="GO:0048015">
    <property type="term" value="P:phosphatidylinositol-mediated signaling"/>
    <property type="evidence" value="ECO:0007669"/>
    <property type="project" value="TreeGrafter"/>
</dbReference>
<dbReference type="FunFam" id="3.30.1010.10:FF:000038">
    <property type="entry name" value="Phosphatidylinositol 4-kinase beta 1"/>
    <property type="match status" value="1"/>
</dbReference>
<dbReference type="AlphaFoldDB" id="A0A8X7ZP52"/>
<gene>
    <name evidence="7" type="ORF">POTOM_020692</name>
</gene>
<dbReference type="Proteomes" id="UP000886885">
    <property type="component" value="Chromosome 5D"/>
</dbReference>
<feature type="domain" description="PI3K/PI4K catalytic" evidence="5">
    <location>
        <begin position="852"/>
        <end position="1101"/>
    </location>
</feature>
<evidence type="ECO:0000259" key="6">
    <source>
        <dbReference type="PROSITE" id="PS51545"/>
    </source>
</evidence>
<evidence type="ECO:0000256" key="3">
    <source>
        <dbReference type="ARBA" id="ARBA00022777"/>
    </source>
</evidence>
<reference evidence="7" key="1">
    <citation type="journal article" date="2020" name="bioRxiv">
        <title>Hybrid origin of Populus tomentosa Carr. identified through genome sequencing and phylogenomic analysis.</title>
        <authorList>
            <person name="An X."/>
            <person name="Gao K."/>
            <person name="Chen Z."/>
            <person name="Li J."/>
            <person name="Yang X."/>
            <person name="Yang X."/>
            <person name="Zhou J."/>
            <person name="Guo T."/>
            <person name="Zhao T."/>
            <person name="Huang S."/>
            <person name="Miao D."/>
            <person name="Khan W.U."/>
            <person name="Rao P."/>
            <person name="Ye M."/>
            <person name="Lei B."/>
            <person name="Liao W."/>
            <person name="Wang J."/>
            <person name="Ji L."/>
            <person name="Li Y."/>
            <person name="Guo B."/>
            <person name="Mustafa N.S."/>
            <person name="Li S."/>
            <person name="Yun Q."/>
            <person name="Keller S.R."/>
            <person name="Mao J."/>
            <person name="Zhang R."/>
            <person name="Strauss S.H."/>
        </authorList>
    </citation>
    <scope>NUCLEOTIDE SEQUENCE</scope>
    <source>
        <strain evidence="7">GM15</strain>
        <tissue evidence="7">Leaf</tissue>
    </source>
</reference>
<dbReference type="GO" id="GO:0016020">
    <property type="term" value="C:membrane"/>
    <property type="evidence" value="ECO:0007669"/>
    <property type="project" value="TreeGrafter"/>
</dbReference>
<dbReference type="InterPro" id="IPR049160">
    <property type="entry name" value="PI4KB-PIK1_PIK"/>
</dbReference>
<dbReference type="Pfam" id="PF21245">
    <property type="entry name" value="PI4KB-PIK1_PIK"/>
    <property type="match status" value="1"/>
</dbReference>
<dbReference type="EMBL" id="JAAWWB010000010">
    <property type="protein sequence ID" value="KAG6773414.1"/>
    <property type="molecule type" value="Genomic_DNA"/>
</dbReference>
<dbReference type="GO" id="GO:0046854">
    <property type="term" value="P:phosphatidylinositol phosphate biosynthetic process"/>
    <property type="evidence" value="ECO:0007669"/>
    <property type="project" value="InterPro"/>
</dbReference>
<dbReference type="PROSITE" id="PS51545">
    <property type="entry name" value="PIK_HELICAL"/>
    <property type="match status" value="1"/>
</dbReference>
<comment type="caution">
    <text evidence="7">The sequence shown here is derived from an EMBL/GenBank/DDBJ whole genome shotgun (WGS) entry which is preliminary data.</text>
</comment>
<dbReference type="GO" id="GO:0004430">
    <property type="term" value="F:1-phosphatidylinositol 4-kinase activity"/>
    <property type="evidence" value="ECO:0007669"/>
    <property type="project" value="UniProtKB-EC"/>
</dbReference>
<evidence type="ECO:0000313" key="7">
    <source>
        <dbReference type="EMBL" id="KAG6773414.1"/>
    </source>
</evidence>
<dbReference type="PROSITE" id="PS50290">
    <property type="entry name" value="PI3_4_KINASE_3"/>
    <property type="match status" value="1"/>
</dbReference>
<evidence type="ECO:0000259" key="5">
    <source>
        <dbReference type="PROSITE" id="PS50290"/>
    </source>
</evidence>
<name>A0A8X7ZP52_POPTO</name>
<keyword evidence="3" id="KW-0418">Kinase</keyword>
<feature type="compositionally biased region" description="Basic and acidic residues" evidence="4">
    <location>
        <begin position="10"/>
        <end position="20"/>
    </location>
</feature>
<feature type="compositionally biased region" description="Polar residues" evidence="4">
    <location>
        <begin position="21"/>
        <end position="30"/>
    </location>
</feature>
<proteinExistence type="predicted"/>
<dbReference type="GO" id="GO:0005737">
    <property type="term" value="C:cytoplasm"/>
    <property type="evidence" value="ECO:0007669"/>
    <property type="project" value="TreeGrafter"/>
</dbReference>
<dbReference type="CDD" id="cd05168">
    <property type="entry name" value="PI4Kc_III_beta"/>
    <property type="match status" value="1"/>
</dbReference>
<dbReference type="InterPro" id="IPR001263">
    <property type="entry name" value="PI3K_accessory_dom"/>
</dbReference>
<feature type="region of interest" description="Disordered" evidence="4">
    <location>
        <begin position="375"/>
        <end position="438"/>
    </location>
</feature>
<evidence type="ECO:0000313" key="8">
    <source>
        <dbReference type="Proteomes" id="UP000886885"/>
    </source>
</evidence>
<evidence type="ECO:0000256" key="2">
    <source>
        <dbReference type="ARBA" id="ARBA00022679"/>
    </source>
</evidence>
<organism evidence="7 8">
    <name type="scientific">Populus tomentosa</name>
    <name type="common">Chinese white poplar</name>
    <dbReference type="NCBI Taxonomy" id="118781"/>
    <lineage>
        <taxon>Eukaryota</taxon>
        <taxon>Viridiplantae</taxon>
        <taxon>Streptophyta</taxon>
        <taxon>Embryophyta</taxon>
        <taxon>Tracheophyta</taxon>
        <taxon>Spermatophyta</taxon>
        <taxon>Magnoliopsida</taxon>
        <taxon>eudicotyledons</taxon>
        <taxon>Gunneridae</taxon>
        <taxon>Pentapetalae</taxon>
        <taxon>rosids</taxon>
        <taxon>fabids</taxon>
        <taxon>Malpighiales</taxon>
        <taxon>Salicaceae</taxon>
        <taxon>Saliceae</taxon>
        <taxon>Populus</taxon>
    </lineage>
</organism>
<dbReference type="InterPro" id="IPR057754">
    <property type="entry name" value="PI4-kinase_beta/PIK1_cat"/>
</dbReference>
<feature type="compositionally biased region" description="Polar residues" evidence="4">
    <location>
        <begin position="458"/>
        <end position="474"/>
    </location>
</feature>
<dbReference type="OrthoDB" id="10264149at2759"/>
<feature type="region of interest" description="Disordered" evidence="4">
    <location>
        <begin position="181"/>
        <end position="215"/>
    </location>
</feature>